<dbReference type="InterPro" id="IPR004090">
    <property type="entry name" value="Chemotax_Me-accpt_rcpt"/>
</dbReference>
<evidence type="ECO:0000256" key="12">
    <source>
        <dbReference type="SAM" id="Phobius"/>
    </source>
</evidence>
<dbReference type="Gene3D" id="1.20.1440.210">
    <property type="match status" value="2"/>
</dbReference>
<keyword evidence="2" id="KW-1003">Cell membrane</keyword>
<dbReference type="SMART" id="SM00283">
    <property type="entry name" value="MA"/>
    <property type="match status" value="1"/>
</dbReference>
<dbReference type="PROSITE" id="PS51753">
    <property type="entry name" value="HBM"/>
    <property type="match status" value="1"/>
</dbReference>
<keyword evidence="17" id="KW-1185">Reference proteome</keyword>
<dbReference type="Pfam" id="PF16591">
    <property type="entry name" value="HBM"/>
    <property type="match status" value="1"/>
</dbReference>
<evidence type="ECO:0000313" key="17">
    <source>
        <dbReference type="Proteomes" id="UP000182894"/>
    </source>
</evidence>
<dbReference type="PANTHER" id="PTHR32089:SF120">
    <property type="entry name" value="METHYL-ACCEPTING CHEMOTAXIS PROTEIN TLPQ"/>
    <property type="match status" value="1"/>
</dbReference>
<organism evidence="16 17">
    <name type="scientific">Pseudomonas abietaniphila</name>
    <dbReference type="NCBI Taxonomy" id="89065"/>
    <lineage>
        <taxon>Bacteria</taxon>
        <taxon>Pseudomonadati</taxon>
        <taxon>Pseudomonadota</taxon>
        <taxon>Gammaproteobacteria</taxon>
        <taxon>Pseudomonadales</taxon>
        <taxon>Pseudomonadaceae</taxon>
        <taxon>Pseudomonas</taxon>
    </lineage>
</organism>
<evidence type="ECO:0000256" key="2">
    <source>
        <dbReference type="ARBA" id="ARBA00022475"/>
    </source>
</evidence>
<dbReference type="GO" id="GO:0004888">
    <property type="term" value="F:transmembrane signaling receptor activity"/>
    <property type="evidence" value="ECO:0007669"/>
    <property type="project" value="InterPro"/>
</dbReference>
<feature type="transmembrane region" description="Helical" evidence="12">
    <location>
        <begin position="20"/>
        <end position="40"/>
    </location>
</feature>
<dbReference type="SMART" id="SM00304">
    <property type="entry name" value="HAMP"/>
    <property type="match status" value="3"/>
</dbReference>
<evidence type="ECO:0000256" key="8">
    <source>
        <dbReference type="ARBA" id="ARBA00023224"/>
    </source>
</evidence>
<evidence type="ECO:0000259" key="15">
    <source>
        <dbReference type="PROSITE" id="PS51753"/>
    </source>
</evidence>
<dbReference type="GO" id="GO:0005886">
    <property type="term" value="C:plasma membrane"/>
    <property type="evidence" value="ECO:0007669"/>
    <property type="project" value="UniProtKB-SubCell"/>
</dbReference>
<dbReference type="AlphaFoldDB" id="A0A1G7WSJ9"/>
<feature type="domain" description="HAMP" evidence="14">
    <location>
        <begin position="317"/>
        <end position="369"/>
    </location>
</feature>
<dbReference type="Gene3D" id="1.10.287.950">
    <property type="entry name" value="Methyl-accepting chemotaxis protein"/>
    <property type="match status" value="1"/>
</dbReference>
<comment type="similarity">
    <text evidence="9">Belongs to the methyl-accepting chemotaxis (MCP) protein family.</text>
</comment>
<evidence type="ECO:0000256" key="6">
    <source>
        <dbReference type="ARBA" id="ARBA00022989"/>
    </source>
</evidence>
<keyword evidence="7 12" id="KW-0472">Membrane</keyword>
<keyword evidence="5 12" id="KW-0812">Transmembrane</keyword>
<comment type="subcellular location">
    <subcellularLocation>
        <location evidence="1">Cell membrane</location>
        <topology evidence="1">Multi-pass membrane protein</topology>
    </subcellularLocation>
</comment>
<keyword evidence="4" id="KW-0145">Chemotaxis</keyword>
<evidence type="ECO:0000256" key="10">
    <source>
        <dbReference type="PROSITE-ProRule" id="PRU00284"/>
    </source>
</evidence>
<reference evidence="17" key="1">
    <citation type="submission" date="2016-10" db="EMBL/GenBank/DDBJ databases">
        <authorList>
            <person name="Varghese N."/>
            <person name="Submissions S."/>
        </authorList>
    </citation>
    <scope>NUCLEOTIDE SEQUENCE [LARGE SCALE GENOMIC DNA]</scope>
    <source>
        <strain evidence="17">ATCC 700689</strain>
    </source>
</reference>
<evidence type="ECO:0000256" key="11">
    <source>
        <dbReference type="SAM" id="Coils"/>
    </source>
</evidence>
<keyword evidence="8 10" id="KW-0807">Transducer</keyword>
<dbReference type="SMART" id="SM01358">
    <property type="entry name" value="HBM"/>
    <property type="match status" value="1"/>
</dbReference>
<evidence type="ECO:0000256" key="4">
    <source>
        <dbReference type="ARBA" id="ARBA00022500"/>
    </source>
</evidence>
<dbReference type="GO" id="GO:0007165">
    <property type="term" value="P:signal transduction"/>
    <property type="evidence" value="ECO:0007669"/>
    <property type="project" value="UniProtKB-KW"/>
</dbReference>
<evidence type="ECO:0000259" key="14">
    <source>
        <dbReference type="PROSITE" id="PS50885"/>
    </source>
</evidence>
<dbReference type="FunFam" id="1.10.287.950:FF:000001">
    <property type="entry name" value="Methyl-accepting chemotaxis sensory transducer"/>
    <property type="match status" value="1"/>
</dbReference>
<dbReference type="EMBL" id="FNCO01000003">
    <property type="protein sequence ID" value="SDG74889.1"/>
    <property type="molecule type" value="Genomic_DNA"/>
</dbReference>
<feature type="coiled-coil region" evidence="11">
    <location>
        <begin position="72"/>
        <end position="99"/>
    </location>
</feature>
<dbReference type="PRINTS" id="PR00260">
    <property type="entry name" value="CHEMTRNSDUCR"/>
</dbReference>
<evidence type="ECO:0000313" key="16">
    <source>
        <dbReference type="EMBL" id="SDG74889.1"/>
    </source>
</evidence>
<protein>
    <submittedName>
        <fullName evidence="16">Methyl-accepting chemotaxis protein</fullName>
    </submittedName>
</protein>
<evidence type="ECO:0000256" key="1">
    <source>
        <dbReference type="ARBA" id="ARBA00004651"/>
    </source>
</evidence>
<gene>
    <name evidence="16" type="ORF">SAMN05216605_10344</name>
</gene>
<dbReference type="CDD" id="cd11386">
    <property type="entry name" value="MCP_signal"/>
    <property type="match status" value="1"/>
</dbReference>
<dbReference type="PROSITE" id="PS50885">
    <property type="entry name" value="HAMP"/>
    <property type="match status" value="1"/>
</dbReference>
<dbReference type="STRING" id="89065.SAMN05216605_10344"/>
<dbReference type="Proteomes" id="UP000182894">
    <property type="component" value="Unassembled WGS sequence"/>
</dbReference>
<feature type="transmembrane region" description="Helical" evidence="12">
    <location>
        <begin position="296"/>
        <end position="315"/>
    </location>
</feature>
<dbReference type="SUPFAM" id="SSF58104">
    <property type="entry name" value="Methyl-accepting chemotaxis protein (MCP) signaling domain"/>
    <property type="match status" value="1"/>
</dbReference>
<evidence type="ECO:0000256" key="5">
    <source>
        <dbReference type="ARBA" id="ARBA00022692"/>
    </source>
</evidence>
<dbReference type="PANTHER" id="PTHR32089">
    <property type="entry name" value="METHYL-ACCEPTING CHEMOTAXIS PROTEIN MCPB"/>
    <property type="match status" value="1"/>
</dbReference>
<feature type="domain" description="Methyl-accepting transducer" evidence="13">
    <location>
        <begin position="374"/>
        <end position="610"/>
    </location>
</feature>
<feature type="domain" description="HBM" evidence="15">
    <location>
        <begin position="45"/>
        <end position="290"/>
    </location>
</feature>
<evidence type="ECO:0000256" key="7">
    <source>
        <dbReference type="ARBA" id="ARBA00023136"/>
    </source>
</evidence>
<dbReference type="Pfam" id="PF00672">
    <property type="entry name" value="HAMP"/>
    <property type="match status" value="1"/>
</dbReference>
<evidence type="ECO:0000259" key="13">
    <source>
        <dbReference type="PROSITE" id="PS50111"/>
    </source>
</evidence>
<sequence>MLQGINRALANTSVKLKLSLGFGLVLVLTLAITLTGWHGLDTMIERSESLTEIARLNELTKDLRAERIVFRVDNTAEDAKRVTARLDQIEAQLTTLRDDSPPADILKLIDSQSDTARSLEKTFTQLGQSLLNKEAAKVQLTALSDAAIKVMDEVEREVLKAVSEEPDSSEQLGELTNLLQLRRQIQSARYEVQAYVFSGLASYEASSLAAIDEAFKDLEKVTADQSDGDISGLLTAKQALQRYREQLIRFKEVQTQVEAAHESMEAMGDTLLSSTHEISTLQSQRRDDEATQSRKALISVAALAMMLGLMAAWMITQQIIAPLRDTLSAAKRIAQGDLSVDLDVQRRDEMGDLQHSIQDMTQSLRTLISGISDGVAQIASAATQLSAVTEQTSAGVNNQKDETDQVATAMNQMTSTVLEVARNAEEASEAAQQADQQAREGDKVVSDAITQIERLATEVNNSTLAMGQLKLESDKIGGVLDVIKSVSQQTNLLALNAAIEAARAGEAGRGFAVVADEVRSLAQRTQESTEEIEVLIAALQNGTQQVVGTLDASRSLSDSSVELSRRAGTALEHITRTVSTIQNMNQQIATAGEEQTVVADQINRSVINVRDVSEQTAAASEETAASSVELARLGAQLQAMVGKFRVR</sequence>
<evidence type="ECO:0000256" key="9">
    <source>
        <dbReference type="ARBA" id="ARBA00029447"/>
    </source>
</evidence>
<accession>A0A1G7WSJ9</accession>
<keyword evidence="6 12" id="KW-1133">Transmembrane helix</keyword>
<name>A0A1G7WSJ9_9PSED</name>
<keyword evidence="11" id="KW-0175">Coiled coil</keyword>
<keyword evidence="3" id="KW-0488">Methylation</keyword>
<dbReference type="PROSITE" id="PS50111">
    <property type="entry name" value="CHEMOTAXIS_TRANSDUC_2"/>
    <property type="match status" value="1"/>
</dbReference>
<dbReference type="InterPro" id="IPR004089">
    <property type="entry name" value="MCPsignal_dom"/>
</dbReference>
<dbReference type="InterPro" id="IPR003660">
    <property type="entry name" value="HAMP_dom"/>
</dbReference>
<dbReference type="GO" id="GO:0006935">
    <property type="term" value="P:chemotaxis"/>
    <property type="evidence" value="ECO:0007669"/>
    <property type="project" value="UniProtKB-KW"/>
</dbReference>
<dbReference type="OrthoDB" id="6434013at2"/>
<proteinExistence type="inferred from homology"/>
<dbReference type="CDD" id="cd06225">
    <property type="entry name" value="HAMP"/>
    <property type="match status" value="1"/>
</dbReference>
<evidence type="ECO:0000256" key="3">
    <source>
        <dbReference type="ARBA" id="ARBA00022481"/>
    </source>
</evidence>
<dbReference type="Pfam" id="PF00015">
    <property type="entry name" value="MCPsignal"/>
    <property type="match status" value="1"/>
</dbReference>
<dbReference type="InterPro" id="IPR032255">
    <property type="entry name" value="HBM"/>
</dbReference>